<evidence type="ECO:0000313" key="2">
    <source>
        <dbReference type="EMBL" id="GFQ72798.1"/>
    </source>
</evidence>
<protein>
    <submittedName>
        <fullName evidence="2">Uncharacterized protein</fullName>
    </submittedName>
</protein>
<gene>
    <name evidence="2" type="primary">NCL1_30471</name>
    <name evidence="2" type="ORF">TNCT_88391</name>
</gene>
<dbReference type="Proteomes" id="UP000887116">
    <property type="component" value="Unassembled WGS sequence"/>
</dbReference>
<comment type="caution">
    <text evidence="2">The sequence shown here is derived from an EMBL/GenBank/DDBJ whole genome shotgun (WGS) entry which is preliminary data.</text>
</comment>
<evidence type="ECO:0000256" key="1">
    <source>
        <dbReference type="SAM" id="MobiDB-lite"/>
    </source>
</evidence>
<sequence length="110" mass="12252">MFLREYDAKEQNTSVDQEKSYIDKMPSSCNTEQAIIFPYLGPPGTGPGLLGNKPGSDKLEYLTALEHYATSLKSALAIAATLRNLKSKDLNVEIVYESLCDIESEFKRMV</sequence>
<keyword evidence="3" id="KW-1185">Reference proteome</keyword>
<proteinExistence type="predicted"/>
<dbReference type="AlphaFoldDB" id="A0A8X6KIC7"/>
<dbReference type="OrthoDB" id="6426212at2759"/>
<organism evidence="2 3">
    <name type="scientific">Trichonephila clavata</name>
    <name type="common">Joro spider</name>
    <name type="synonym">Nephila clavata</name>
    <dbReference type="NCBI Taxonomy" id="2740835"/>
    <lineage>
        <taxon>Eukaryota</taxon>
        <taxon>Metazoa</taxon>
        <taxon>Ecdysozoa</taxon>
        <taxon>Arthropoda</taxon>
        <taxon>Chelicerata</taxon>
        <taxon>Arachnida</taxon>
        <taxon>Araneae</taxon>
        <taxon>Araneomorphae</taxon>
        <taxon>Entelegynae</taxon>
        <taxon>Araneoidea</taxon>
        <taxon>Nephilidae</taxon>
        <taxon>Trichonephila</taxon>
    </lineage>
</organism>
<accession>A0A8X6KIC7</accession>
<name>A0A8X6KIC7_TRICU</name>
<feature type="region of interest" description="Disordered" evidence="1">
    <location>
        <begin position="1"/>
        <end position="20"/>
    </location>
</feature>
<dbReference type="EMBL" id="BMAO01031155">
    <property type="protein sequence ID" value="GFQ72798.1"/>
    <property type="molecule type" value="Genomic_DNA"/>
</dbReference>
<evidence type="ECO:0000313" key="3">
    <source>
        <dbReference type="Proteomes" id="UP000887116"/>
    </source>
</evidence>
<reference evidence="2" key="1">
    <citation type="submission" date="2020-07" db="EMBL/GenBank/DDBJ databases">
        <title>Multicomponent nature underlies the extraordinary mechanical properties of spider dragline silk.</title>
        <authorList>
            <person name="Kono N."/>
            <person name="Nakamura H."/>
            <person name="Mori M."/>
            <person name="Yoshida Y."/>
            <person name="Ohtoshi R."/>
            <person name="Malay A.D."/>
            <person name="Moran D.A.P."/>
            <person name="Tomita M."/>
            <person name="Numata K."/>
            <person name="Arakawa K."/>
        </authorList>
    </citation>
    <scope>NUCLEOTIDE SEQUENCE</scope>
</reference>